<evidence type="ECO:0000313" key="2">
    <source>
        <dbReference type="EMBL" id="ACZ20820.1"/>
    </source>
</evidence>
<dbReference type="Proteomes" id="UP000000322">
    <property type="component" value="Chromosome"/>
</dbReference>
<gene>
    <name evidence="2" type="ordered locus">Sked_08690</name>
</gene>
<dbReference type="eggNOG" id="COG1476">
    <property type="taxonomic scope" value="Bacteria"/>
</dbReference>
<organism evidence="2 3">
    <name type="scientific">Sanguibacter keddieii (strain ATCC 51767 / DSM 10542 / NCFB 3025 / ST-74)</name>
    <dbReference type="NCBI Taxonomy" id="446469"/>
    <lineage>
        <taxon>Bacteria</taxon>
        <taxon>Bacillati</taxon>
        <taxon>Actinomycetota</taxon>
        <taxon>Actinomycetes</taxon>
        <taxon>Micrococcales</taxon>
        <taxon>Sanguibacteraceae</taxon>
        <taxon>Sanguibacter</taxon>
    </lineage>
</organism>
<feature type="domain" description="HTH cro/C1-type" evidence="1">
    <location>
        <begin position="14"/>
        <end position="69"/>
    </location>
</feature>
<keyword evidence="3" id="KW-1185">Reference proteome</keyword>
<dbReference type="Pfam" id="PF13560">
    <property type="entry name" value="HTH_31"/>
    <property type="match status" value="1"/>
</dbReference>
<sequence>MVVIRNEIELGPALRERRERAGLTQAQLALRANVSRAFVIDIERGRRPRAELTRVLAVMRALDSAITLVDHQAQTAEEALADLLGER</sequence>
<dbReference type="GO" id="GO:0003677">
    <property type="term" value="F:DNA binding"/>
    <property type="evidence" value="ECO:0007669"/>
    <property type="project" value="InterPro"/>
</dbReference>
<dbReference type="KEGG" id="ske:Sked_08690"/>
<dbReference type="HOGENOM" id="CLU_066192_47_3_11"/>
<accession>D1BC40</accession>
<name>D1BC40_SANKS</name>
<evidence type="ECO:0000259" key="1">
    <source>
        <dbReference type="PROSITE" id="PS50943"/>
    </source>
</evidence>
<dbReference type="InterPro" id="IPR010982">
    <property type="entry name" value="Lambda_DNA-bd_dom_sf"/>
</dbReference>
<dbReference type="CDD" id="cd00093">
    <property type="entry name" value="HTH_XRE"/>
    <property type="match status" value="1"/>
</dbReference>
<proteinExistence type="predicted"/>
<dbReference type="SUPFAM" id="SSF47413">
    <property type="entry name" value="lambda repressor-like DNA-binding domains"/>
    <property type="match status" value="1"/>
</dbReference>
<dbReference type="Gene3D" id="1.10.260.40">
    <property type="entry name" value="lambda repressor-like DNA-binding domains"/>
    <property type="match status" value="1"/>
</dbReference>
<dbReference type="OrthoDB" id="9803128at2"/>
<dbReference type="PROSITE" id="PS50943">
    <property type="entry name" value="HTH_CROC1"/>
    <property type="match status" value="1"/>
</dbReference>
<reference evidence="2 3" key="1">
    <citation type="journal article" date="2009" name="Stand. Genomic Sci.">
        <title>Complete genome sequence of Sanguibacter keddieii type strain (ST-74).</title>
        <authorList>
            <person name="Ivanova N."/>
            <person name="Sikorski J."/>
            <person name="Sims D."/>
            <person name="Brettin T."/>
            <person name="Detter J.C."/>
            <person name="Han C."/>
            <person name="Lapidus A."/>
            <person name="Copeland A."/>
            <person name="Glavina Del Rio T."/>
            <person name="Nolan M."/>
            <person name="Chen F."/>
            <person name="Lucas S."/>
            <person name="Tice H."/>
            <person name="Cheng J.F."/>
            <person name="Bruce D."/>
            <person name="Goodwin L."/>
            <person name="Pitluck S."/>
            <person name="Pati A."/>
            <person name="Mavromatis K."/>
            <person name="Chen A."/>
            <person name="Palaniappan K."/>
            <person name="D'haeseleer P."/>
            <person name="Chain P."/>
            <person name="Bristow J."/>
            <person name="Eisen J.A."/>
            <person name="Markowitz V."/>
            <person name="Hugenholtz P."/>
            <person name="Goker M."/>
            <person name="Pukall R."/>
            <person name="Klenk H.P."/>
            <person name="Kyrpides N.C."/>
        </authorList>
    </citation>
    <scope>NUCLEOTIDE SEQUENCE [LARGE SCALE GENOMIC DNA]</scope>
    <source>
        <strain evidence="3">ATCC 51767 / DSM 10542 / NCFB 3025 / ST-74</strain>
    </source>
</reference>
<dbReference type="EMBL" id="CP001819">
    <property type="protein sequence ID" value="ACZ20820.1"/>
    <property type="molecule type" value="Genomic_DNA"/>
</dbReference>
<dbReference type="STRING" id="446469.Sked_08690"/>
<dbReference type="InterPro" id="IPR001387">
    <property type="entry name" value="Cro/C1-type_HTH"/>
</dbReference>
<dbReference type="SMART" id="SM00530">
    <property type="entry name" value="HTH_XRE"/>
    <property type="match status" value="1"/>
</dbReference>
<evidence type="ECO:0000313" key="3">
    <source>
        <dbReference type="Proteomes" id="UP000000322"/>
    </source>
</evidence>
<dbReference type="AlphaFoldDB" id="D1BC40"/>
<protein>
    <submittedName>
        <fullName evidence="2">Helix-turn-helix protein</fullName>
    </submittedName>
</protein>